<evidence type="ECO:0000256" key="1">
    <source>
        <dbReference type="SAM" id="Phobius"/>
    </source>
</evidence>
<feature type="transmembrane region" description="Helical" evidence="1">
    <location>
        <begin position="7"/>
        <end position="26"/>
    </location>
</feature>
<dbReference type="KEGG" id="fya:KMW28_00365"/>
<dbReference type="Proteomes" id="UP000678679">
    <property type="component" value="Chromosome 1"/>
</dbReference>
<protein>
    <submittedName>
        <fullName evidence="2">Uncharacterized protein</fullName>
    </submittedName>
</protein>
<keyword evidence="1" id="KW-0472">Membrane</keyword>
<feature type="transmembrane region" description="Helical" evidence="1">
    <location>
        <begin position="38"/>
        <end position="54"/>
    </location>
</feature>
<keyword evidence="1" id="KW-1133">Transmembrane helix</keyword>
<evidence type="ECO:0000313" key="2">
    <source>
        <dbReference type="EMBL" id="QWG02074.1"/>
    </source>
</evidence>
<dbReference type="RefSeq" id="WP_169665814.1">
    <property type="nucleotide sequence ID" value="NZ_CP076132.1"/>
</dbReference>
<accession>A0AAX1N3Q7</accession>
<keyword evidence="3" id="KW-1185">Reference proteome</keyword>
<sequence>MGKGFDWLVNFIFAMAGISFFMLAYYDWKSGVDFSENAKLGGFCFILLGVKVGLKKLTSRNRKDRDQRFNERNK</sequence>
<proteinExistence type="predicted"/>
<dbReference type="EMBL" id="CP076132">
    <property type="protein sequence ID" value="QWG02074.1"/>
    <property type="molecule type" value="Genomic_DNA"/>
</dbReference>
<name>A0AAX1N3Q7_9BACT</name>
<dbReference type="AlphaFoldDB" id="A0AAX1N3Q7"/>
<gene>
    <name evidence="2" type="ORF">KMW28_00365</name>
</gene>
<evidence type="ECO:0000313" key="3">
    <source>
        <dbReference type="Proteomes" id="UP000678679"/>
    </source>
</evidence>
<organism evidence="2 3">
    <name type="scientific">Flammeovirga yaeyamensis</name>
    <dbReference type="NCBI Taxonomy" id="367791"/>
    <lineage>
        <taxon>Bacteria</taxon>
        <taxon>Pseudomonadati</taxon>
        <taxon>Bacteroidota</taxon>
        <taxon>Cytophagia</taxon>
        <taxon>Cytophagales</taxon>
        <taxon>Flammeovirgaceae</taxon>
        <taxon>Flammeovirga</taxon>
    </lineage>
</organism>
<keyword evidence="1" id="KW-0812">Transmembrane</keyword>
<reference evidence="2 3" key="1">
    <citation type="submission" date="2021-05" db="EMBL/GenBank/DDBJ databases">
        <title>Comparative genomic studies on the polysaccharide-degrading batcterial strains of the Flammeovirga genus.</title>
        <authorList>
            <person name="Zewei F."/>
            <person name="Zheng Z."/>
            <person name="Yu L."/>
            <person name="Ruyue G."/>
            <person name="Yanhong M."/>
            <person name="Yuanyuan C."/>
            <person name="Jingyan G."/>
            <person name="Wenjun H."/>
        </authorList>
    </citation>
    <scope>NUCLEOTIDE SEQUENCE [LARGE SCALE GENOMIC DNA]</scope>
    <source>
        <strain evidence="2 3">NBRC:100898</strain>
    </source>
</reference>